<dbReference type="CDD" id="cd14797">
    <property type="entry name" value="DUF302"/>
    <property type="match status" value="1"/>
</dbReference>
<dbReference type="Pfam" id="PF03625">
    <property type="entry name" value="DUF302"/>
    <property type="match status" value="1"/>
</dbReference>
<keyword evidence="3" id="KW-1185">Reference proteome</keyword>
<comment type="caution">
    <text evidence="2">The sequence shown here is derived from an EMBL/GenBank/DDBJ whole genome shotgun (WGS) entry which is preliminary data.</text>
</comment>
<reference evidence="2 3" key="1">
    <citation type="submission" date="2018-05" db="EMBL/GenBank/DDBJ databases">
        <title>Isolation and genomic analyses of lactose-positive bacteria from faecal samples of preterm neonates.</title>
        <authorList>
            <person name="Chen Y."/>
            <person name="Brook T.C."/>
            <person name="O'Neill I."/>
            <person name="Soe C.Z."/>
            <person name="Hall L.J."/>
            <person name="Hoyles L."/>
        </authorList>
    </citation>
    <scope>NUCLEOTIDE SEQUENCE [LARGE SCALE GENOMIC DNA]</scope>
    <source>
        <strain evidence="2 3">P080C CL</strain>
    </source>
</reference>
<accession>A0ABY2PYW9</accession>
<sequence length="122" mass="13605">MQKNFSAYNYPQTREHLINAINRNNLVLFGEFDHAKAAQSVQLSMPPTTVLVFGTPLAGTPLMLAHPDLALDLPFRVLISQQQDGRVLVSYHPMESLQVHGLDTASVNTLKKLEKLVQNAIR</sequence>
<dbReference type="EMBL" id="QFVP01000002">
    <property type="protein sequence ID" value="THE41687.1"/>
    <property type="molecule type" value="Genomic_DNA"/>
</dbReference>
<protein>
    <recommendedName>
        <fullName evidence="1">DUF302 domain-containing protein</fullName>
    </recommendedName>
</protein>
<dbReference type="PANTHER" id="PTHR38342">
    <property type="entry name" value="SLR5037 PROTEIN"/>
    <property type="match status" value="1"/>
</dbReference>
<evidence type="ECO:0000313" key="2">
    <source>
        <dbReference type="EMBL" id="THE41687.1"/>
    </source>
</evidence>
<feature type="domain" description="DUF302" evidence="1">
    <location>
        <begin position="32"/>
        <end position="92"/>
    </location>
</feature>
<dbReference type="InterPro" id="IPR035923">
    <property type="entry name" value="TT1751-like_sf"/>
</dbReference>
<dbReference type="InterPro" id="IPR005180">
    <property type="entry name" value="DUF302"/>
</dbReference>
<evidence type="ECO:0000259" key="1">
    <source>
        <dbReference type="Pfam" id="PF03625"/>
    </source>
</evidence>
<proteinExistence type="predicted"/>
<dbReference type="SUPFAM" id="SSF103247">
    <property type="entry name" value="TT1751-like"/>
    <property type="match status" value="1"/>
</dbReference>
<gene>
    <name evidence="2" type="ORF">DJ535_03625</name>
</gene>
<dbReference type="Proteomes" id="UP000306790">
    <property type="component" value="Unassembled WGS sequence"/>
</dbReference>
<dbReference type="PANTHER" id="PTHR38342:SF2">
    <property type="entry name" value="INNER MEMBRANE OR EXPORTED"/>
    <property type="match status" value="1"/>
</dbReference>
<dbReference type="Gene3D" id="3.30.310.70">
    <property type="entry name" value="TT1751-like domain"/>
    <property type="match status" value="1"/>
</dbReference>
<name>A0ABY2PYW9_9ENTR</name>
<organism evidence="2 3">
    <name type="scientific">Citrobacter murliniae</name>
    <dbReference type="NCBI Taxonomy" id="67829"/>
    <lineage>
        <taxon>Bacteria</taxon>
        <taxon>Pseudomonadati</taxon>
        <taxon>Pseudomonadota</taxon>
        <taxon>Gammaproteobacteria</taxon>
        <taxon>Enterobacterales</taxon>
        <taxon>Enterobacteriaceae</taxon>
        <taxon>Citrobacter</taxon>
        <taxon>Citrobacter freundii complex</taxon>
    </lineage>
</organism>
<evidence type="ECO:0000313" key="3">
    <source>
        <dbReference type="Proteomes" id="UP000306790"/>
    </source>
</evidence>